<evidence type="ECO:0000313" key="1">
    <source>
        <dbReference type="EMBL" id="KAH8017543.1"/>
    </source>
</evidence>
<accession>A0ACB8GD58</accession>
<evidence type="ECO:0000313" key="2">
    <source>
        <dbReference type="Proteomes" id="UP000827872"/>
    </source>
</evidence>
<dbReference type="EMBL" id="CM037614">
    <property type="protein sequence ID" value="KAH8017543.1"/>
    <property type="molecule type" value="Genomic_DNA"/>
</dbReference>
<proteinExistence type="predicted"/>
<comment type="caution">
    <text evidence="1">The sequence shown here is derived from an EMBL/GenBank/DDBJ whole genome shotgun (WGS) entry which is preliminary data.</text>
</comment>
<organism evidence="1 2">
    <name type="scientific">Sphaerodactylus townsendi</name>
    <dbReference type="NCBI Taxonomy" id="933632"/>
    <lineage>
        <taxon>Eukaryota</taxon>
        <taxon>Metazoa</taxon>
        <taxon>Chordata</taxon>
        <taxon>Craniata</taxon>
        <taxon>Vertebrata</taxon>
        <taxon>Euteleostomi</taxon>
        <taxon>Lepidosauria</taxon>
        <taxon>Squamata</taxon>
        <taxon>Bifurcata</taxon>
        <taxon>Gekkota</taxon>
        <taxon>Sphaerodactylidae</taxon>
        <taxon>Sphaerodactylus</taxon>
    </lineage>
</organism>
<dbReference type="Proteomes" id="UP000827872">
    <property type="component" value="Linkage Group LG01"/>
</dbReference>
<sequence>MAERLGSALQRGDGARLRRSRRGGRFTRRPGMRPPASRRRGLPARGRLAEPRAFFALLPAPGQGARSPGAEAFRPWRLARLRLLRSHPAALSGRGLVASARPPAHRGQAFPPAAAAHGAAAARPAVEAFLAPSQECLWPRLRLAAAVQHTTRPCSGGGRAVTAAHRLPPKHAACARRRSSGESVQGIPSPGGALEVGSHTDPPTRLQREAFLKGIAGNPRADQAVGIAGAFRRSTRGVPLLRPSPPRARSSGLQRVGPLRGRFSLPARRADTTRPGLVDPAGDGEAGWLAVGEAMEIAVHASTPAEEACSRLKVSMTQ</sequence>
<gene>
    <name evidence="1" type="ORF">K3G42_030618</name>
</gene>
<reference evidence="1" key="1">
    <citation type="submission" date="2021-08" db="EMBL/GenBank/DDBJ databases">
        <title>The first chromosome-level gecko genome reveals the dynamic sex chromosomes of Neotropical dwarf geckos (Sphaerodactylidae: Sphaerodactylus).</title>
        <authorList>
            <person name="Pinto B.J."/>
            <person name="Keating S.E."/>
            <person name="Gamble T."/>
        </authorList>
    </citation>
    <scope>NUCLEOTIDE SEQUENCE</scope>
    <source>
        <strain evidence="1">TG3544</strain>
    </source>
</reference>
<keyword evidence="2" id="KW-1185">Reference proteome</keyword>
<name>A0ACB8GD58_9SAUR</name>
<protein>
    <submittedName>
        <fullName evidence="1">Uncharacterized protein</fullName>
    </submittedName>
</protein>